<dbReference type="Proteomes" id="UP000054321">
    <property type="component" value="Unassembled WGS sequence"/>
</dbReference>
<gene>
    <name evidence="2" type="ORF">OIDMADRAFT_64503</name>
</gene>
<feature type="domain" description="Clr5" evidence="1">
    <location>
        <begin position="2"/>
        <end position="50"/>
    </location>
</feature>
<sequence length="438" mass="50149">EQRWEILKPIIHQLFIEEEKTLEDVRIIMLLVYHFQKTRSQYYTQFGKEGWEKFAKNSKKMQDGMQVHQQKTVGTRTRQKKRAKAPSPLSDKLFNRLALQILIISTIASPDICLLQEIILKSVHHIAFGLFESEGWTSSDLFTITAADETTGLSSTWQSLSDQTFGAARLAKMSPGNLGQGVRKLRGVFEQMESTMICPDPAMLIKFWRMCRYMYDICVVANDFTILSLFFGHYGEMTRSKFRPGSETYPVFHICAALYEILRKDQSALIDSLRLGYLKSIHSLKSWVSGDHATVLAMWSNYLKHWDLDTLHHASLKESYQLLLRESDRKYGPNSDSSLSILDRFTYLAHYNLKEASLAMELAFSLVKRSSCRMVVGGGLQWCMDVQYFAFGSKVLAIVSAQEGLHDKVQQWYTTAITVLELGDLECQIRAAMLRGNL</sequence>
<feature type="non-terminal residue" evidence="2">
    <location>
        <position position="1"/>
    </location>
</feature>
<reference evidence="3" key="2">
    <citation type="submission" date="2015-01" db="EMBL/GenBank/DDBJ databases">
        <title>Evolutionary Origins and Diversification of the Mycorrhizal Mutualists.</title>
        <authorList>
            <consortium name="DOE Joint Genome Institute"/>
            <consortium name="Mycorrhizal Genomics Consortium"/>
            <person name="Kohler A."/>
            <person name="Kuo A."/>
            <person name="Nagy L.G."/>
            <person name="Floudas D."/>
            <person name="Copeland A."/>
            <person name="Barry K.W."/>
            <person name="Cichocki N."/>
            <person name="Veneault-Fourrey C."/>
            <person name="LaButti K."/>
            <person name="Lindquist E.A."/>
            <person name="Lipzen A."/>
            <person name="Lundell T."/>
            <person name="Morin E."/>
            <person name="Murat C."/>
            <person name="Riley R."/>
            <person name="Ohm R."/>
            <person name="Sun H."/>
            <person name="Tunlid A."/>
            <person name="Henrissat B."/>
            <person name="Grigoriev I.V."/>
            <person name="Hibbett D.S."/>
            <person name="Martin F."/>
        </authorList>
    </citation>
    <scope>NUCLEOTIDE SEQUENCE [LARGE SCALE GENOMIC DNA]</scope>
    <source>
        <strain evidence="3">Zn</strain>
    </source>
</reference>
<organism evidence="2 3">
    <name type="scientific">Oidiodendron maius (strain Zn)</name>
    <dbReference type="NCBI Taxonomy" id="913774"/>
    <lineage>
        <taxon>Eukaryota</taxon>
        <taxon>Fungi</taxon>
        <taxon>Dikarya</taxon>
        <taxon>Ascomycota</taxon>
        <taxon>Pezizomycotina</taxon>
        <taxon>Leotiomycetes</taxon>
        <taxon>Leotiomycetes incertae sedis</taxon>
        <taxon>Myxotrichaceae</taxon>
        <taxon>Oidiodendron</taxon>
    </lineage>
</organism>
<reference evidence="2 3" key="1">
    <citation type="submission" date="2014-04" db="EMBL/GenBank/DDBJ databases">
        <authorList>
            <consortium name="DOE Joint Genome Institute"/>
            <person name="Kuo A."/>
            <person name="Martino E."/>
            <person name="Perotto S."/>
            <person name="Kohler A."/>
            <person name="Nagy L.G."/>
            <person name="Floudas D."/>
            <person name="Copeland A."/>
            <person name="Barry K.W."/>
            <person name="Cichocki N."/>
            <person name="Veneault-Fourrey C."/>
            <person name="LaButti K."/>
            <person name="Lindquist E.A."/>
            <person name="Lipzen A."/>
            <person name="Lundell T."/>
            <person name="Morin E."/>
            <person name="Murat C."/>
            <person name="Sun H."/>
            <person name="Tunlid A."/>
            <person name="Henrissat B."/>
            <person name="Grigoriev I.V."/>
            <person name="Hibbett D.S."/>
            <person name="Martin F."/>
            <person name="Nordberg H.P."/>
            <person name="Cantor M.N."/>
            <person name="Hua S.X."/>
        </authorList>
    </citation>
    <scope>NUCLEOTIDE SEQUENCE [LARGE SCALE GENOMIC DNA]</scope>
    <source>
        <strain evidence="2 3">Zn</strain>
    </source>
</reference>
<dbReference type="EMBL" id="KN832874">
    <property type="protein sequence ID" value="KIN02880.1"/>
    <property type="molecule type" value="Genomic_DNA"/>
</dbReference>
<dbReference type="InParanoid" id="A0A0C3HIG0"/>
<evidence type="ECO:0000259" key="1">
    <source>
        <dbReference type="Pfam" id="PF14420"/>
    </source>
</evidence>
<accession>A0A0C3HIG0</accession>
<dbReference type="HOGENOM" id="CLU_058845_0_0_1"/>
<evidence type="ECO:0000313" key="3">
    <source>
        <dbReference type="Proteomes" id="UP000054321"/>
    </source>
</evidence>
<dbReference type="Pfam" id="PF14420">
    <property type="entry name" value="Clr5"/>
    <property type="match status" value="1"/>
</dbReference>
<dbReference type="InterPro" id="IPR025676">
    <property type="entry name" value="Clr5_dom"/>
</dbReference>
<evidence type="ECO:0000313" key="2">
    <source>
        <dbReference type="EMBL" id="KIN02880.1"/>
    </source>
</evidence>
<dbReference type="AlphaFoldDB" id="A0A0C3HIG0"/>
<name>A0A0C3HIG0_OIDMZ</name>
<protein>
    <recommendedName>
        <fullName evidence="1">Clr5 domain-containing protein</fullName>
    </recommendedName>
</protein>
<dbReference type="OrthoDB" id="5308957at2759"/>
<proteinExistence type="predicted"/>
<feature type="non-terminal residue" evidence="2">
    <location>
        <position position="438"/>
    </location>
</feature>
<keyword evidence="3" id="KW-1185">Reference proteome</keyword>